<dbReference type="Gene3D" id="1.10.10.2830">
    <property type="match status" value="1"/>
</dbReference>
<evidence type="ECO:0000313" key="4">
    <source>
        <dbReference type="EMBL" id="XBV83485.1"/>
    </source>
</evidence>
<keyword evidence="4" id="KW-0614">Plasmid</keyword>
<accession>A0AAU7U586</accession>
<evidence type="ECO:0000259" key="3">
    <source>
        <dbReference type="SMART" id="SM00470"/>
    </source>
</evidence>
<evidence type="ECO:0000256" key="2">
    <source>
        <dbReference type="ARBA" id="ARBA00023125"/>
    </source>
</evidence>
<organism evidence="4">
    <name type="scientific">Deinococcus sonorensis KR-87</name>
    <dbReference type="NCBI Taxonomy" id="694439"/>
    <lineage>
        <taxon>Bacteria</taxon>
        <taxon>Thermotogati</taxon>
        <taxon>Deinococcota</taxon>
        <taxon>Deinococci</taxon>
        <taxon>Deinococcales</taxon>
        <taxon>Deinococcaceae</taxon>
        <taxon>Deinococcus</taxon>
    </lineage>
</organism>
<proteinExistence type="inferred from homology"/>
<name>A0AAU7U586_9DEIO</name>
<dbReference type="PANTHER" id="PTHR33375:SF7">
    <property type="entry name" value="CHROMOSOME 2-PARTITIONING PROTEIN PARB-RELATED"/>
    <property type="match status" value="1"/>
</dbReference>
<dbReference type="GO" id="GO:0007059">
    <property type="term" value="P:chromosome segregation"/>
    <property type="evidence" value="ECO:0007669"/>
    <property type="project" value="TreeGrafter"/>
</dbReference>
<dbReference type="CDD" id="cd16393">
    <property type="entry name" value="SPO0J_N"/>
    <property type="match status" value="1"/>
</dbReference>
<dbReference type="InterPro" id="IPR036086">
    <property type="entry name" value="ParB/Sulfiredoxin_sf"/>
</dbReference>
<evidence type="ECO:0000256" key="1">
    <source>
        <dbReference type="ARBA" id="ARBA00006295"/>
    </source>
</evidence>
<keyword evidence="2" id="KW-0238">DNA-binding</keyword>
<dbReference type="EMBL" id="CP158296">
    <property type="protein sequence ID" value="XBV83485.1"/>
    <property type="molecule type" value="Genomic_DNA"/>
</dbReference>
<dbReference type="InterPro" id="IPR050336">
    <property type="entry name" value="Chromosome_partition/occlusion"/>
</dbReference>
<dbReference type="InterPro" id="IPR004437">
    <property type="entry name" value="ParB/RepB/Spo0J"/>
</dbReference>
<dbReference type="RefSeq" id="WP_350241001.1">
    <property type="nucleotide sequence ID" value="NZ_CP158296.1"/>
</dbReference>
<dbReference type="PANTHER" id="PTHR33375">
    <property type="entry name" value="CHROMOSOME-PARTITIONING PROTEIN PARB-RELATED"/>
    <property type="match status" value="1"/>
</dbReference>
<geneLocation type="plasmid" evidence="4">
    <name>pDson04</name>
</geneLocation>
<dbReference type="SUPFAM" id="SSF110849">
    <property type="entry name" value="ParB/Sulfiredoxin"/>
    <property type="match status" value="1"/>
</dbReference>
<reference evidence="4" key="1">
    <citation type="submission" date="2024-06" db="EMBL/GenBank/DDBJ databases">
        <title>Draft Genome Sequence of Deinococcus sonorensis Type Strain KR-87, a Biofilm Producing Representative of the Genus Deinococcus.</title>
        <authorList>
            <person name="Boren L.S."/>
            <person name="Grosso R.A."/>
            <person name="Hugenberg-Cox A.N."/>
            <person name="Hill J.T.E."/>
            <person name="Albert C.M."/>
            <person name="Tuohy J.M."/>
        </authorList>
    </citation>
    <scope>NUCLEOTIDE SEQUENCE</scope>
    <source>
        <strain evidence="4">KR-87</strain>
        <plasmid evidence="4">pDson04</plasmid>
    </source>
</reference>
<protein>
    <submittedName>
        <fullName evidence="4">ParB/RepB/Spo0J family partition protein</fullName>
    </submittedName>
</protein>
<dbReference type="AlphaFoldDB" id="A0AAU7U586"/>
<sequence length="304" mass="33763">MPKRPDRRQLTDLLGDLGLEDVTAAQGLTETVRLDRLLPSPFQPRRHFDEARLAELAESIRAQGLLQPLLVRRAGDQFELVIGERRARAAQLAGLSEVPVQVRELTDQQARLAATVENLQREDLRTIEALDATLVLVAEVLAVPLSAVPTQLLSLDHQPDQNPEAVARLEALFAQLGQGSWRSFTRNKLRMLRWPPEVLEAVRHHNLGYSLAGVVAAAAAIHRPELLQLALSGATKAQLQARRAELERTPFRKGEATRQRARQLARALGSQRTLASLDDQQLRQLESVLEQLGTLLEVPPSPQM</sequence>
<dbReference type="Pfam" id="PF02195">
    <property type="entry name" value="ParB_N"/>
    <property type="match status" value="1"/>
</dbReference>
<comment type="similarity">
    <text evidence="1">Belongs to the ParB family.</text>
</comment>
<dbReference type="NCBIfam" id="TIGR00180">
    <property type="entry name" value="parB_part"/>
    <property type="match status" value="1"/>
</dbReference>
<dbReference type="FunFam" id="3.90.1530.30:FF:000001">
    <property type="entry name" value="Chromosome partitioning protein ParB"/>
    <property type="match status" value="1"/>
</dbReference>
<dbReference type="SMART" id="SM00470">
    <property type="entry name" value="ParB"/>
    <property type="match status" value="1"/>
</dbReference>
<dbReference type="InterPro" id="IPR003115">
    <property type="entry name" value="ParB_N"/>
</dbReference>
<dbReference type="GO" id="GO:0005694">
    <property type="term" value="C:chromosome"/>
    <property type="evidence" value="ECO:0007669"/>
    <property type="project" value="TreeGrafter"/>
</dbReference>
<gene>
    <name evidence="4" type="ORF">ABOD76_00495</name>
</gene>
<dbReference type="GO" id="GO:0003677">
    <property type="term" value="F:DNA binding"/>
    <property type="evidence" value="ECO:0007669"/>
    <property type="project" value="UniProtKB-KW"/>
</dbReference>
<dbReference type="SUPFAM" id="SSF109709">
    <property type="entry name" value="KorB DNA-binding domain-like"/>
    <property type="match status" value="1"/>
</dbReference>
<dbReference type="Gene3D" id="3.90.1530.30">
    <property type="match status" value="1"/>
</dbReference>
<feature type="domain" description="ParB-like N-terminal" evidence="3">
    <location>
        <begin position="30"/>
        <end position="119"/>
    </location>
</feature>
<dbReference type="KEGG" id="dsc:ABOD76_00495"/>